<dbReference type="InterPro" id="IPR014721">
    <property type="entry name" value="Ribsml_uS5_D2-typ_fold_subgr"/>
</dbReference>
<dbReference type="GO" id="GO:0000712">
    <property type="term" value="P:resolution of meiotic recombination intermediates"/>
    <property type="evidence" value="ECO:0007669"/>
    <property type="project" value="TreeGrafter"/>
</dbReference>
<dbReference type="GO" id="GO:0003677">
    <property type="term" value="F:DNA binding"/>
    <property type="evidence" value="ECO:0007669"/>
    <property type="project" value="UniProtKB-UniRule"/>
</dbReference>
<feature type="compositionally biased region" description="Low complexity" evidence="14">
    <location>
        <begin position="1309"/>
        <end position="1322"/>
    </location>
</feature>
<dbReference type="PRINTS" id="PR00418">
    <property type="entry name" value="TPI2FAMILY"/>
</dbReference>
<keyword evidence="7 13" id="KW-0067">ATP-binding</keyword>
<feature type="compositionally biased region" description="Gly residues" evidence="14">
    <location>
        <begin position="1409"/>
        <end position="1422"/>
    </location>
</feature>
<dbReference type="SUPFAM" id="SSF56719">
    <property type="entry name" value="Type II DNA topoisomerase"/>
    <property type="match status" value="1"/>
</dbReference>
<keyword evidence="6 13" id="KW-0547">Nucleotide-binding</keyword>
<evidence type="ECO:0000256" key="14">
    <source>
        <dbReference type="SAM" id="MobiDB-lite"/>
    </source>
</evidence>
<dbReference type="GO" id="GO:0005634">
    <property type="term" value="C:nucleus"/>
    <property type="evidence" value="ECO:0007669"/>
    <property type="project" value="TreeGrafter"/>
</dbReference>
<evidence type="ECO:0000313" key="17">
    <source>
        <dbReference type="EMBL" id="KAG8458086.1"/>
    </source>
</evidence>
<feature type="compositionally biased region" description="Low complexity" evidence="14">
    <location>
        <begin position="1217"/>
        <end position="1264"/>
    </location>
</feature>
<dbReference type="InterPro" id="IPR001154">
    <property type="entry name" value="TopoII_euk"/>
</dbReference>
<dbReference type="Gene3D" id="3.90.199.10">
    <property type="entry name" value="Topoisomerase II, domain 5"/>
    <property type="match status" value="1"/>
</dbReference>
<comment type="caution">
    <text evidence="17">The sequence shown here is derived from an EMBL/GenBank/DDBJ whole genome shotgun (WGS) entry which is preliminary data.</text>
</comment>
<feature type="domain" description="Topo IIA-type catalytic" evidence="16">
    <location>
        <begin position="707"/>
        <end position="1163"/>
    </location>
</feature>
<feature type="compositionally biased region" description="Low complexity" evidence="14">
    <location>
        <begin position="1194"/>
        <end position="1207"/>
    </location>
</feature>
<dbReference type="CDD" id="cd00187">
    <property type="entry name" value="TOP4c"/>
    <property type="match status" value="1"/>
</dbReference>
<dbReference type="GO" id="GO:0000819">
    <property type="term" value="P:sister chromatid segregation"/>
    <property type="evidence" value="ECO:0007669"/>
    <property type="project" value="TreeGrafter"/>
</dbReference>
<evidence type="ECO:0000256" key="4">
    <source>
        <dbReference type="ARBA" id="ARBA00011080"/>
    </source>
</evidence>
<dbReference type="OrthoDB" id="276498at2759"/>
<dbReference type="GO" id="GO:0046872">
    <property type="term" value="F:metal ion binding"/>
    <property type="evidence" value="ECO:0007669"/>
    <property type="project" value="UniProtKB-KW"/>
</dbReference>
<evidence type="ECO:0000256" key="7">
    <source>
        <dbReference type="ARBA" id="ARBA00022840"/>
    </source>
</evidence>
<dbReference type="FunFam" id="3.40.50.670:FF:000001">
    <property type="entry name" value="DNA topoisomerase 2"/>
    <property type="match status" value="2"/>
</dbReference>
<keyword evidence="5" id="KW-0479">Metal-binding</keyword>
<dbReference type="InterPro" id="IPR003594">
    <property type="entry name" value="HATPase_dom"/>
</dbReference>
<dbReference type="SUPFAM" id="SSF55874">
    <property type="entry name" value="ATPase domain of HSP90 chaperone/DNA topoisomerase II/histidine kinase"/>
    <property type="match status" value="1"/>
</dbReference>
<dbReference type="InterPro" id="IPR031660">
    <property type="entry name" value="TOPRIM_C"/>
</dbReference>
<comment type="subunit">
    <text evidence="13">Homodimer.</text>
</comment>
<dbReference type="InterPro" id="IPR013760">
    <property type="entry name" value="Topo_IIA-like_dom_sf"/>
</dbReference>
<organism evidence="17 18">
    <name type="scientific">Diacronema lutheri</name>
    <name type="common">Unicellular marine alga</name>
    <name type="synonym">Monochrysis lutheri</name>
    <dbReference type="NCBI Taxonomy" id="2081491"/>
    <lineage>
        <taxon>Eukaryota</taxon>
        <taxon>Haptista</taxon>
        <taxon>Haptophyta</taxon>
        <taxon>Pavlovophyceae</taxon>
        <taxon>Pavlovales</taxon>
        <taxon>Pavlovaceae</taxon>
        <taxon>Diacronema</taxon>
    </lineage>
</organism>
<evidence type="ECO:0000259" key="16">
    <source>
        <dbReference type="PROSITE" id="PS52040"/>
    </source>
</evidence>
<dbReference type="SMART" id="SM00387">
    <property type="entry name" value="HATPase_c"/>
    <property type="match status" value="1"/>
</dbReference>
<evidence type="ECO:0000256" key="5">
    <source>
        <dbReference type="ARBA" id="ARBA00022723"/>
    </source>
</evidence>
<keyword evidence="8" id="KW-0460">Magnesium</keyword>
<keyword evidence="10 12" id="KW-0238">DNA-binding</keyword>
<evidence type="ECO:0000256" key="12">
    <source>
        <dbReference type="PROSITE-ProRule" id="PRU01384"/>
    </source>
</evidence>
<dbReference type="InterPro" id="IPR013506">
    <property type="entry name" value="Topo_IIA_bsu_dom2"/>
</dbReference>
<comment type="function">
    <text evidence="13">Control of topological states of DNA by transient breakage and subsequent rejoining of DNA strands. Topoisomerase II makes double-strand breaks.</text>
</comment>
<dbReference type="CDD" id="cd03481">
    <property type="entry name" value="TopoIIA_Trans_ScTopoIIA"/>
    <property type="match status" value="1"/>
</dbReference>
<evidence type="ECO:0000259" key="15">
    <source>
        <dbReference type="PROSITE" id="PS50880"/>
    </source>
</evidence>
<feature type="region of interest" description="Disordered" evidence="14">
    <location>
        <begin position="1309"/>
        <end position="1358"/>
    </location>
</feature>
<evidence type="ECO:0000256" key="8">
    <source>
        <dbReference type="ARBA" id="ARBA00022842"/>
    </source>
</evidence>
<dbReference type="Pfam" id="PF02518">
    <property type="entry name" value="HATPase_c"/>
    <property type="match status" value="1"/>
</dbReference>
<dbReference type="GO" id="GO:0005524">
    <property type="term" value="F:ATP binding"/>
    <property type="evidence" value="ECO:0007669"/>
    <property type="project" value="UniProtKB-UniRule"/>
</dbReference>
<dbReference type="Gene3D" id="3.30.1360.40">
    <property type="match status" value="1"/>
</dbReference>
<evidence type="ECO:0000256" key="1">
    <source>
        <dbReference type="ARBA" id="ARBA00000185"/>
    </source>
</evidence>
<dbReference type="InterPro" id="IPR034157">
    <property type="entry name" value="TOPRIM_TopoII"/>
</dbReference>
<dbReference type="SMART" id="SM00433">
    <property type="entry name" value="TOP2c"/>
    <property type="match status" value="1"/>
</dbReference>
<feature type="compositionally biased region" description="Acidic residues" evidence="14">
    <location>
        <begin position="1526"/>
        <end position="1536"/>
    </location>
</feature>
<dbReference type="Pfam" id="PF01751">
    <property type="entry name" value="Toprim"/>
    <property type="match status" value="1"/>
</dbReference>
<dbReference type="GO" id="GO:0003918">
    <property type="term" value="F:DNA topoisomerase type II (double strand cut, ATP-hydrolyzing) activity"/>
    <property type="evidence" value="ECO:0007669"/>
    <property type="project" value="UniProtKB-UniRule"/>
</dbReference>
<reference evidence="17" key="1">
    <citation type="submission" date="2021-05" db="EMBL/GenBank/DDBJ databases">
        <title>The genome of the haptophyte Pavlova lutheri (Diacronema luteri, Pavlovales) - a model for lipid biosynthesis in eukaryotic algae.</title>
        <authorList>
            <person name="Hulatt C.J."/>
            <person name="Posewitz M.C."/>
        </authorList>
    </citation>
    <scope>NUCLEOTIDE SEQUENCE</scope>
    <source>
        <strain evidence="17">NIVA-4/92</strain>
    </source>
</reference>
<dbReference type="Gene3D" id="3.30.230.10">
    <property type="match status" value="1"/>
</dbReference>
<dbReference type="InterPro" id="IPR036890">
    <property type="entry name" value="HATPase_C_sf"/>
</dbReference>
<dbReference type="Proteomes" id="UP000751190">
    <property type="component" value="Unassembled WGS sequence"/>
</dbReference>
<dbReference type="InterPro" id="IPR013758">
    <property type="entry name" value="Topo_IIA_A/C_ab"/>
</dbReference>
<keyword evidence="18" id="KW-1185">Reference proteome</keyword>
<protein>
    <recommendedName>
        <fullName evidence="13">DNA topoisomerase 2</fullName>
        <ecNumber evidence="13">5.6.2.2</ecNumber>
    </recommendedName>
</protein>
<dbReference type="InterPro" id="IPR002205">
    <property type="entry name" value="Topo_IIA_dom_A"/>
</dbReference>
<evidence type="ECO:0000256" key="3">
    <source>
        <dbReference type="ARBA" id="ARBA00001946"/>
    </source>
</evidence>
<comment type="cofactor">
    <cofactor evidence="3">
        <name>Mg(2+)</name>
        <dbReference type="ChEBI" id="CHEBI:18420"/>
    </cofactor>
</comment>
<name>A0A8J5X4H7_DIALT</name>
<dbReference type="FunFam" id="3.30.1360.40:FF:000003">
    <property type="entry name" value="DNA topoisomerase 2"/>
    <property type="match status" value="1"/>
</dbReference>
<feature type="compositionally biased region" description="Acidic residues" evidence="14">
    <location>
        <begin position="1570"/>
        <end position="1591"/>
    </location>
</feature>
<dbReference type="Pfam" id="PF16898">
    <property type="entry name" value="TOPRIM_C"/>
    <property type="match status" value="1"/>
</dbReference>
<dbReference type="Pfam" id="PF00521">
    <property type="entry name" value="DNA_topoisoIV"/>
    <property type="match status" value="1"/>
</dbReference>
<dbReference type="InterPro" id="IPR013759">
    <property type="entry name" value="Topo_IIA_B_C"/>
</dbReference>
<dbReference type="PROSITE" id="PS52040">
    <property type="entry name" value="TOPO_IIA"/>
    <property type="match status" value="1"/>
</dbReference>
<dbReference type="Gene3D" id="1.10.268.10">
    <property type="entry name" value="Topoisomerase, domain 3"/>
    <property type="match status" value="1"/>
</dbReference>
<dbReference type="InterPro" id="IPR020568">
    <property type="entry name" value="Ribosomal_Su5_D2-typ_SF"/>
</dbReference>
<feature type="region of interest" description="Disordered" evidence="14">
    <location>
        <begin position="1439"/>
        <end position="1591"/>
    </location>
</feature>
<dbReference type="Gene3D" id="3.30.565.10">
    <property type="entry name" value="Histidine kinase-like ATPase, C-terminal domain"/>
    <property type="match status" value="1"/>
</dbReference>
<evidence type="ECO:0000256" key="6">
    <source>
        <dbReference type="ARBA" id="ARBA00022741"/>
    </source>
</evidence>
<feature type="compositionally biased region" description="Low complexity" evidence="14">
    <location>
        <begin position="1397"/>
        <end position="1408"/>
    </location>
</feature>
<dbReference type="PRINTS" id="PR01158">
    <property type="entry name" value="TOPISMRASEII"/>
</dbReference>
<dbReference type="FunFam" id="3.30.565.10:FF:000004">
    <property type="entry name" value="DNA topoisomerase 2"/>
    <property type="match status" value="1"/>
</dbReference>
<dbReference type="InterPro" id="IPR006171">
    <property type="entry name" value="TOPRIM_dom"/>
</dbReference>
<dbReference type="CDD" id="cd16930">
    <property type="entry name" value="HATPase_TopII-like"/>
    <property type="match status" value="1"/>
</dbReference>
<dbReference type="EMBL" id="JAGTXO010000057">
    <property type="protein sequence ID" value="KAG8458086.1"/>
    <property type="molecule type" value="Genomic_DNA"/>
</dbReference>
<dbReference type="CDD" id="cd03365">
    <property type="entry name" value="TOPRIM_TopoIIA"/>
    <property type="match status" value="1"/>
</dbReference>
<dbReference type="FunFam" id="3.30.230.10:FF:000008">
    <property type="entry name" value="DNA topoisomerase 2"/>
    <property type="match status" value="1"/>
</dbReference>
<dbReference type="OMA" id="TWTQDFK"/>
<dbReference type="FunFam" id="3.30.1490.30:FF:000001">
    <property type="entry name" value="DNA topoisomerase 2"/>
    <property type="match status" value="1"/>
</dbReference>
<feature type="domain" description="Toprim" evidence="15">
    <location>
        <begin position="458"/>
        <end position="575"/>
    </location>
</feature>
<evidence type="ECO:0000256" key="13">
    <source>
        <dbReference type="RuleBase" id="RU362094"/>
    </source>
</evidence>
<dbReference type="SUPFAM" id="SSF54211">
    <property type="entry name" value="Ribosomal protein S5 domain 2-like"/>
    <property type="match status" value="1"/>
</dbReference>
<evidence type="ECO:0000313" key="18">
    <source>
        <dbReference type="Proteomes" id="UP000751190"/>
    </source>
</evidence>
<comment type="cofactor">
    <cofactor evidence="2">
        <name>Ca(2+)</name>
        <dbReference type="ChEBI" id="CHEBI:29108"/>
    </cofactor>
</comment>
<dbReference type="Pfam" id="PF00204">
    <property type="entry name" value="DNA_gyraseB"/>
    <property type="match status" value="1"/>
</dbReference>
<feature type="compositionally biased region" description="Low complexity" evidence="14">
    <location>
        <begin position="1331"/>
        <end position="1341"/>
    </location>
</feature>
<evidence type="ECO:0000256" key="9">
    <source>
        <dbReference type="ARBA" id="ARBA00023029"/>
    </source>
</evidence>
<dbReference type="Gene3D" id="3.30.1490.30">
    <property type="match status" value="1"/>
</dbReference>
<sequence length="1591" mass="170887">MSAPLGTSNVAEANACRAPAGPAGKAPAAKPRTVEQTYQKLTQLEHILLRPDTYIGSVEAVTQQAWVYDRVAKRMAPRTLTYVPGLYKIFDEILVNAADNKQRDGSMDTIKVEISRERGTIAVYNNGQGIPVEIHKEHGCYVPELVFGHLLTSSNYDDDEQKVTGGRNGYGAKLANIFSTEFIVETSDCKSGLQYKQTFSNNMRARGKPTTKPTSKADWTRITFTPDLAKFGMAELDEDICALMARRVVDLAGCTDRTVKVYLDGERVPVADFKSYVDLYIGAKGSEGAKPRVYEKVSERWEVCVAPSDDGFAQVSFVNSIATTKGGKHVDHVVDQLVAKLMEVLKKKDKSAGALKPHAIKGHLSVFINCLIVNAAFDSQTKEHMTLVPSKFGSKCELDDKFLKQVAGCGVVEAILEFLSHKNQKDLAKTNKGKRERLTGISKLDDANEAGGRRSRECTLILTEGDSAKALAVSGLSVIGRDFYGVFPLRGKLLNVREAAHKTVMDNAELTHIKQIMGLQHGKKYTDDASLNTLRYGHLMIMTDQDHDGSHIKGLVINYLHVFWPELLQHAGFLQEFVTPIVKASKARTEISFFTLPEYDEWREAQPSLRGWNIKYYKGLGTSTSAEAKEYFSDLDKHELTFEWQGEADGALFELAFSKKKADERKAWLANYTPGAHVDHSQRTLPYDDFINKELILFSRADCVRSIPSVVDGFKPGQRKILFACFKRKLKGEVKVAQLSGYIGEHSAYHHGEQSLQGAIVNMAQDYVGANNINLLHPAGQFGTRLQGGKDHASARYIFTRLSPITRALFPEADDPVLAYLEDDGMPIEPTFYVPVLPMVLVNGADGIGTGWATSVPNYNPREIVANLRRMMDGAQPEPMTPWYRGFAGLIEPAKAGSYSVCGRIEQLDATTVLISELPLKKWTQDYKETLETMMLGKDGETAFVTDFKEHHTDTTVSFTVTLSEQAMAAALSEGLLKKFKLTSTLAESNLVLWDEHGRLKKYASTAEILAEFYDVRQRTYGERKAWQTDRLSADWDKLQNKARFIQAVVDGELVIANQAKAALVEALRLRGYASIQPDKPKRPLVAGVDADGDVAAAEPTEGADGGGDAERGHGGYDYLLSMPLWSLTAERLAALRAECASKERELNELLGKSALDLWRHDLDVFEAAYDEFLRDKDETEASAAASKARKPAKIATGKSAAARPKPAAKPKPVAPAAPFAPSAAPAHKAAHSAASGAGARAGGSRPAARDTSGSDSESASNSDSDSDFNAGGKGKAVPAIKRKLPQPPATAPLAPIFAKAAAAAAKVGAVAKPKPAAAASKPKPPPKPAAPRSAGASAAVVDLANSDGDEEEGAPLGATLAERLALRAVAPPLPPKAKRPAAAVAQTIDLNDDDGGAVPKPAAAAAAGRGGMGGAGGGGDALGEVLAAASADPFAFAARPPAKKPRAAPAAKPVKRKPAARESESDASPSGSDDEYGEPVRKPAVKKAAAAKPRAKPAAASKPAPAVAALKPKPPAKRAKHVSSDDDDHDDDGADENAPLPLAAASRRPARQAAVSGRGKWVERAASESDSEDEASESEDEASGDDGYAE</sequence>
<comment type="catalytic activity">
    <reaction evidence="1 12 13">
        <text>ATP-dependent breakage, passage and rejoining of double-stranded DNA.</text>
        <dbReference type="EC" id="5.6.2.2"/>
    </reaction>
</comment>
<feature type="active site" description="O-(5'-phospho-DNA)-tyrosine intermediate" evidence="12">
    <location>
        <position position="797"/>
    </location>
</feature>
<dbReference type="InterPro" id="IPR013757">
    <property type="entry name" value="Topo_IIA_A_a_sf"/>
</dbReference>
<comment type="similarity">
    <text evidence="4 13">Belongs to the type II topoisomerase family.</text>
</comment>
<evidence type="ECO:0000256" key="2">
    <source>
        <dbReference type="ARBA" id="ARBA00001913"/>
    </source>
</evidence>
<dbReference type="Gene3D" id="3.40.50.670">
    <property type="match status" value="1"/>
</dbReference>
<accession>A0A8J5X4H7</accession>
<dbReference type="InterPro" id="IPR050634">
    <property type="entry name" value="DNA_Topoisomerase_II"/>
</dbReference>
<dbReference type="InterPro" id="IPR001241">
    <property type="entry name" value="Topo_IIA"/>
</dbReference>
<keyword evidence="9 12" id="KW-0799">Topoisomerase</keyword>
<keyword evidence="11 12" id="KW-0413">Isomerase</keyword>
<dbReference type="SMART" id="SM00434">
    <property type="entry name" value="TOP4c"/>
    <property type="match status" value="1"/>
</dbReference>
<dbReference type="InterPro" id="IPR018522">
    <property type="entry name" value="TopoIIA_CS"/>
</dbReference>
<dbReference type="FunFam" id="3.90.199.10:FF:000002">
    <property type="entry name" value="DNA topoisomerase 2"/>
    <property type="match status" value="1"/>
</dbReference>
<gene>
    <name evidence="17" type="ORF">KFE25_012746</name>
</gene>
<feature type="compositionally biased region" description="Low complexity" evidence="14">
    <location>
        <begin position="1487"/>
        <end position="1512"/>
    </location>
</feature>
<dbReference type="PROSITE" id="PS50880">
    <property type="entry name" value="TOPRIM"/>
    <property type="match status" value="1"/>
</dbReference>
<dbReference type="GO" id="GO:0006265">
    <property type="term" value="P:DNA topological change"/>
    <property type="evidence" value="ECO:0007669"/>
    <property type="project" value="UniProtKB-UniRule"/>
</dbReference>
<proteinExistence type="inferred from homology"/>
<feature type="region of interest" description="Disordered" evidence="14">
    <location>
        <begin position="1184"/>
        <end position="1292"/>
    </location>
</feature>
<dbReference type="PROSITE" id="PS00177">
    <property type="entry name" value="TOPOISOMERASE_II"/>
    <property type="match status" value="1"/>
</dbReference>
<dbReference type="EC" id="5.6.2.2" evidence="13"/>
<dbReference type="PANTHER" id="PTHR10169">
    <property type="entry name" value="DNA TOPOISOMERASE/GYRASE"/>
    <property type="match status" value="1"/>
</dbReference>
<evidence type="ECO:0000256" key="10">
    <source>
        <dbReference type="ARBA" id="ARBA00023125"/>
    </source>
</evidence>
<feature type="region of interest" description="Disordered" evidence="14">
    <location>
        <begin position="1372"/>
        <end position="1423"/>
    </location>
</feature>
<evidence type="ECO:0000256" key="11">
    <source>
        <dbReference type="ARBA" id="ARBA00023235"/>
    </source>
</evidence>
<dbReference type="PANTHER" id="PTHR10169:SF38">
    <property type="entry name" value="DNA TOPOISOMERASE 2"/>
    <property type="match status" value="1"/>
</dbReference>
<feature type="compositionally biased region" description="Low complexity" evidence="14">
    <location>
        <begin position="1539"/>
        <end position="1555"/>
    </location>
</feature>